<feature type="compositionally biased region" description="Polar residues" evidence="1">
    <location>
        <begin position="1"/>
        <end position="18"/>
    </location>
</feature>
<name>A0A7I4XY60_HAECO</name>
<dbReference type="Proteomes" id="UP000025227">
    <property type="component" value="Unplaced"/>
</dbReference>
<sequence>MMNGPTSGATQNETQAVKSNYEHRGSSQGDKERHSANCGQEGIQSFEHSQRMTIRVIVTYAKESKIRWAGYVIRYCDERWTKAVTDWISRDVKRMSGQLPARWSDFFTKEMLCLVLLERGRSIELHCQVETLLAVENR</sequence>
<dbReference type="WBParaSite" id="HCON_00020590-00001">
    <property type="protein sequence ID" value="HCON_00020590-00001"/>
    <property type="gene ID" value="HCON_00020590"/>
</dbReference>
<accession>A0A7I4XY60</accession>
<keyword evidence="2" id="KW-1185">Reference proteome</keyword>
<organism evidence="2 3">
    <name type="scientific">Haemonchus contortus</name>
    <name type="common">Barber pole worm</name>
    <dbReference type="NCBI Taxonomy" id="6289"/>
    <lineage>
        <taxon>Eukaryota</taxon>
        <taxon>Metazoa</taxon>
        <taxon>Ecdysozoa</taxon>
        <taxon>Nematoda</taxon>
        <taxon>Chromadorea</taxon>
        <taxon>Rhabditida</taxon>
        <taxon>Rhabditina</taxon>
        <taxon>Rhabditomorpha</taxon>
        <taxon>Strongyloidea</taxon>
        <taxon>Trichostrongylidae</taxon>
        <taxon>Haemonchus</taxon>
    </lineage>
</organism>
<evidence type="ECO:0000313" key="2">
    <source>
        <dbReference type="Proteomes" id="UP000025227"/>
    </source>
</evidence>
<evidence type="ECO:0000256" key="1">
    <source>
        <dbReference type="SAM" id="MobiDB-lite"/>
    </source>
</evidence>
<reference evidence="3" key="1">
    <citation type="submission" date="2020-12" db="UniProtKB">
        <authorList>
            <consortium name="WormBaseParasite"/>
        </authorList>
    </citation>
    <scope>IDENTIFICATION</scope>
    <source>
        <strain evidence="3">MHco3</strain>
    </source>
</reference>
<feature type="region of interest" description="Disordered" evidence="1">
    <location>
        <begin position="1"/>
        <end position="43"/>
    </location>
</feature>
<evidence type="ECO:0000313" key="3">
    <source>
        <dbReference type="WBParaSite" id="HCON_00020590-00001"/>
    </source>
</evidence>
<feature type="compositionally biased region" description="Basic and acidic residues" evidence="1">
    <location>
        <begin position="20"/>
        <end position="35"/>
    </location>
</feature>
<protein>
    <submittedName>
        <fullName evidence="3">HET domain-containing protein</fullName>
    </submittedName>
</protein>
<dbReference type="AlphaFoldDB" id="A0A7I4XY60"/>
<proteinExistence type="predicted"/>